<dbReference type="WBParaSite" id="TMUE_3000014959.1">
    <property type="protein sequence ID" value="TMUE_3000014959.1"/>
    <property type="gene ID" value="WBGene00290261"/>
</dbReference>
<dbReference type="InterPro" id="IPR029045">
    <property type="entry name" value="ClpP/crotonase-like_dom_sf"/>
</dbReference>
<dbReference type="Gene3D" id="3.90.226.10">
    <property type="entry name" value="2-enoyl-CoA Hydratase, Chain A, domain 1"/>
    <property type="match status" value="1"/>
</dbReference>
<accession>A0A5S6R6D5</accession>
<evidence type="ECO:0000313" key="3">
    <source>
        <dbReference type="WBParaSite" id="TMUE_3000014959.1"/>
    </source>
</evidence>
<dbReference type="PANTHER" id="PTHR43802">
    <property type="entry name" value="ENOYL-COA HYDRATASE"/>
    <property type="match status" value="1"/>
</dbReference>
<dbReference type="SUPFAM" id="SSF52096">
    <property type="entry name" value="ClpP/crotonase"/>
    <property type="match status" value="1"/>
</dbReference>
<dbReference type="InterPro" id="IPR001753">
    <property type="entry name" value="Enoyl-CoA_hydra/iso"/>
</dbReference>
<organism evidence="2 3">
    <name type="scientific">Trichuris muris</name>
    <name type="common">Mouse whipworm</name>
    <dbReference type="NCBI Taxonomy" id="70415"/>
    <lineage>
        <taxon>Eukaryota</taxon>
        <taxon>Metazoa</taxon>
        <taxon>Ecdysozoa</taxon>
        <taxon>Nematoda</taxon>
        <taxon>Enoplea</taxon>
        <taxon>Dorylaimia</taxon>
        <taxon>Trichinellida</taxon>
        <taxon>Trichuridae</taxon>
        <taxon>Trichuris</taxon>
    </lineage>
</organism>
<comment type="similarity">
    <text evidence="1">Belongs to the enoyl-CoA hydratase/isomerase family.</text>
</comment>
<name>A0A5S6R6D5_TRIMR</name>
<dbReference type="Proteomes" id="UP000046395">
    <property type="component" value="Unassembled WGS sequence"/>
</dbReference>
<sequence>MVFGALRPISSSIITEPVLNEKIGDVFLVALNRPEKRNAINIDVIQSLVGAFTQFKQDDTLKVAVLYGKGGNFCSGLDLEELSTNLCLTEKLRKQRLIGLLENIDKPCVASINGYAVAEGMELALLCDLRIVEETATLGFFNRRFDVPSMNGATVRLPKLIGLSRAMEMIVTGRQVNGRLAHDWGLANRLVSTGTALGQALNLARAISAMAQSSLKADRRSVYYSMFKASSTEDAMRFEFENALQSLSKNTMSGAKKFVDGIGRHGSFKMK</sequence>
<dbReference type="PANTHER" id="PTHR43802:SF1">
    <property type="entry name" value="IP11341P-RELATED"/>
    <property type="match status" value="1"/>
</dbReference>
<dbReference type="Gene3D" id="1.10.287.2460">
    <property type="match status" value="1"/>
</dbReference>
<evidence type="ECO:0000313" key="2">
    <source>
        <dbReference type="Proteomes" id="UP000046395"/>
    </source>
</evidence>
<proteinExistence type="inferred from homology"/>
<reference evidence="3" key="1">
    <citation type="submission" date="2019-12" db="UniProtKB">
        <authorList>
            <consortium name="WormBaseParasite"/>
        </authorList>
    </citation>
    <scope>IDENTIFICATION</scope>
</reference>
<protein>
    <submittedName>
        <fullName evidence="3">Enoyl-CoA hydratase/isomerase family protein</fullName>
    </submittedName>
</protein>
<dbReference type="CDD" id="cd06558">
    <property type="entry name" value="crotonase-like"/>
    <property type="match status" value="1"/>
</dbReference>
<dbReference type="AlphaFoldDB" id="A0A5S6R6D5"/>
<dbReference type="STRING" id="70415.A0A5S6R6D5"/>
<keyword evidence="2" id="KW-1185">Reference proteome</keyword>
<dbReference type="Pfam" id="PF00378">
    <property type="entry name" value="ECH_1"/>
    <property type="match status" value="1"/>
</dbReference>
<evidence type="ECO:0000256" key="1">
    <source>
        <dbReference type="ARBA" id="ARBA00005254"/>
    </source>
</evidence>